<feature type="domain" description="Glucosyltransferase 3-like C-terminal" evidence="3">
    <location>
        <begin position="185"/>
        <end position="346"/>
    </location>
</feature>
<evidence type="ECO:0000256" key="1">
    <source>
        <dbReference type="ARBA" id="ARBA00022679"/>
    </source>
</evidence>
<dbReference type="InterPro" id="IPR058591">
    <property type="entry name" value="Gtf3_N"/>
</dbReference>
<comment type="caution">
    <text evidence="4">The sequence shown here is derived from an EMBL/GenBank/DDBJ whole genome shotgun (WGS) entry which is preliminary data.</text>
</comment>
<accession>A0A9D2TCG3</accession>
<reference evidence="4" key="2">
    <citation type="submission" date="2021-04" db="EMBL/GenBank/DDBJ databases">
        <authorList>
            <person name="Gilroy R."/>
        </authorList>
    </citation>
    <scope>NUCLEOTIDE SEQUENCE</scope>
    <source>
        <strain evidence="4">ChiBcec2-3848</strain>
    </source>
</reference>
<proteinExistence type="predicted"/>
<dbReference type="Pfam" id="PF26334">
    <property type="entry name" value="Gtf3_N"/>
    <property type="match status" value="1"/>
</dbReference>
<evidence type="ECO:0000259" key="2">
    <source>
        <dbReference type="Pfam" id="PF26334"/>
    </source>
</evidence>
<dbReference type="Pfam" id="PF26337">
    <property type="entry name" value="Gtf3_C"/>
    <property type="match status" value="1"/>
</dbReference>
<dbReference type="EMBL" id="DWVZ01000096">
    <property type="protein sequence ID" value="HJC63402.1"/>
    <property type="molecule type" value="Genomic_DNA"/>
</dbReference>
<feature type="domain" description="Glucosyltransferase 3-like N-terminal" evidence="2">
    <location>
        <begin position="14"/>
        <end position="165"/>
    </location>
</feature>
<evidence type="ECO:0000313" key="4">
    <source>
        <dbReference type="EMBL" id="HJC63402.1"/>
    </source>
</evidence>
<gene>
    <name evidence="4" type="ORF">H9753_07275</name>
</gene>
<dbReference type="AlphaFoldDB" id="A0A9D2TCG3"/>
<sequence>MKKYCVVEKGLLEQHAGSKARCDAAQILIKEGWEAVYVNPIKVRTNVSYLERLRVIPGFLRDWKKICSRTEKGDSLLIQYPLDMYPKVAMLGLKYIRKMKEKGVRIRLLIHDIDSLRTGDPADRAWYQDAEKSFFELADDIIAHNEKMIAYLRSTGLTQPITSLELFDYLIEGEIKGEEELREDVVIAGNLSREKAGYLYSLKESPVHFSLFGPNLDQKGTGKNCSYQGSFQPDKLPEVLKGKFGLVWDGAYADRCGGEFGEYMRYNNPHKASLYLACGIPVIVWEEAAVSDFVKKHGVGITVSSLEELPERLESMTEKDYRTMKENTIQVGNRLRRGSMLKTAINRTGV</sequence>
<evidence type="ECO:0008006" key="6">
    <source>
        <dbReference type="Google" id="ProtNLM"/>
    </source>
</evidence>
<dbReference type="PIRSF" id="PIRSF007023">
    <property type="entry name" value="UDP-Galf_transf"/>
    <property type="match status" value="1"/>
</dbReference>
<reference evidence="4" key="1">
    <citation type="journal article" date="2021" name="PeerJ">
        <title>Extensive microbial diversity within the chicken gut microbiome revealed by metagenomics and culture.</title>
        <authorList>
            <person name="Gilroy R."/>
            <person name="Ravi A."/>
            <person name="Getino M."/>
            <person name="Pursley I."/>
            <person name="Horton D.L."/>
            <person name="Alikhan N.F."/>
            <person name="Baker D."/>
            <person name="Gharbi K."/>
            <person name="Hall N."/>
            <person name="Watson M."/>
            <person name="Adriaenssens E.M."/>
            <person name="Foster-Nyarko E."/>
            <person name="Jarju S."/>
            <person name="Secka A."/>
            <person name="Antonio M."/>
            <person name="Oren A."/>
            <person name="Chaudhuri R.R."/>
            <person name="La Ragione R."/>
            <person name="Hildebrand F."/>
            <person name="Pallen M.J."/>
        </authorList>
    </citation>
    <scope>NUCLEOTIDE SEQUENCE</scope>
    <source>
        <strain evidence="4">ChiBcec2-3848</strain>
    </source>
</reference>
<keyword evidence="1" id="KW-0808">Transferase</keyword>
<dbReference type="Proteomes" id="UP000823886">
    <property type="component" value="Unassembled WGS sequence"/>
</dbReference>
<dbReference type="InterPro" id="IPR058592">
    <property type="entry name" value="Gtf3_C"/>
</dbReference>
<name>A0A9D2TCG3_9FIRM</name>
<dbReference type="Gene3D" id="3.40.50.2000">
    <property type="entry name" value="Glycogen Phosphorylase B"/>
    <property type="match status" value="2"/>
</dbReference>
<organism evidence="4 5">
    <name type="scientific">Candidatus Blautia merdavium</name>
    <dbReference type="NCBI Taxonomy" id="2838494"/>
    <lineage>
        <taxon>Bacteria</taxon>
        <taxon>Bacillati</taxon>
        <taxon>Bacillota</taxon>
        <taxon>Clostridia</taxon>
        <taxon>Lachnospirales</taxon>
        <taxon>Lachnospiraceae</taxon>
        <taxon>Blautia</taxon>
    </lineage>
</organism>
<evidence type="ECO:0000313" key="5">
    <source>
        <dbReference type="Proteomes" id="UP000823886"/>
    </source>
</evidence>
<evidence type="ECO:0000259" key="3">
    <source>
        <dbReference type="Pfam" id="PF26337"/>
    </source>
</evidence>
<protein>
    <recommendedName>
        <fullName evidence="6">Galactofuranosyltransferase</fullName>
    </recommendedName>
</protein>